<feature type="transmembrane region" description="Helical" evidence="5">
    <location>
        <begin position="316"/>
        <end position="334"/>
    </location>
</feature>
<organism evidence="7 8">
    <name type="scientific">Candidatus Falkowbacteria bacterium RIFCSPLOWO2_12_FULL_45_10</name>
    <dbReference type="NCBI Taxonomy" id="1797990"/>
    <lineage>
        <taxon>Bacteria</taxon>
        <taxon>Candidatus Falkowiibacteriota</taxon>
    </lineage>
</organism>
<dbReference type="InterPro" id="IPR007016">
    <property type="entry name" value="O-antigen_ligase-rel_domated"/>
</dbReference>
<sequence>MEVWAKQKIKFIKKSQEYLLYILIFLLPLQTRWMAKLGELNGGYWEYGTVSLYGTDILIFGLLLLWFIGWKFFGGQMSNVKLQITNQIPITNDKNSALNTKYLILTPNFFWWLVGALELFVFISIFFAYDWKLALYGYGRFLSGAGLFFLLTQVRCDKVKLYWSAVAAGAAQSTLALQQFMTQAVFANKWLGMAAQEAKNLGVSVVEFGDERFLRAYGSLPHPNILGGFLAVTLLVNIILYFTLWQNWQTAKNIKQEKKYQAGLILSLIFFILNFIGLLLTFSRGAWLGFIIGALTLTLSRSFFAGEGIKQNLMVLSKFVFIIIAVGGLFFYFFREPILSRINIDGRLENKSVAERTEYNQEAWKIIKRHWLFGAGVKNYGLAVYNEINNDKPAYAYQPAHNAFLLVWAEIGILGLISFIALLVYCFIVSWRMKPGGETAALLVALAVMMCFDHWVWSLAFGGMIMWVVLGVVYADRKVVIKN</sequence>
<feature type="transmembrane region" description="Helical" evidence="5">
    <location>
        <begin position="109"/>
        <end position="129"/>
    </location>
</feature>
<feature type="transmembrane region" description="Helical" evidence="5">
    <location>
        <begin position="225"/>
        <end position="248"/>
    </location>
</feature>
<dbReference type="AlphaFoldDB" id="A0A1F5RVN6"/>
<dbReference type="GO" id="GO:0016020">
    <property type="term" value="C:membrane"/>
    <property type="evidence" value="ECO:0007669"/>
    <property type="project" value="UniProtKB-SubCell"/>
</dbReference>
<evidence type="ECO:0000256" key="5">
    <source>
        <dbReference type="SAM" id="Phobius"/>
    </source>
</evidence>
<dbReference type="PANTHER" id="PTHR37422">
    <property type="entry name" value="TEICHURONIC ACID BIOSYNTHESIS PROTEIN TUAE"/>
    <property type="match status" value="1"/>
</dbReference>
<feature type="transmembrane region" description="Helical" evidence="5">
    <location>
        <begin position="440"/>
        <end position="470"/>
    </location>
</feature>
<protein>
    <recommendedName>
        <fullName evidence="6">O-antigen ligase-related domain-containing protein</fullName>
    </recommendedName>
</protein>
<keyword evidence="2 5" id="KW-0812">Transmembrane</keyword>
<evidence type="ECO:0000256" key="2">
    <source>
        <dbReference type="ARBA" id="ARBA00022692"/>
    </source>
</evidence>
<evidence type="ECO:0000259" key="6">
    <source>
        <dbReference type="Pfam" id="PF04932"/>
    </source>
</evidence>
<keyword evidence="3 5" id="KW-1133">Transmembrane helix</keyword>
<proteinExistence type="predicted"/>
<evidence type="ECO:0000256" key="4">
    <source>
        <dbReference type="ARBA" id="ARBA00023136"/>
    </source>
</evidence>
<dbReference type="Pfam" id="PF04932">
    <property type="entry name" value="Wzy_C"/>
    <property type="match status" value="1"/>
</dbReference>
<dbReference type="Proteomes" id="UP000178682">
    <property type="component" value="Unassembled WGS sequence"/>
</dbReference>
<keyword evidence="4 5" id="KW-0472">Membrane</keyword>
<accession>A0A1F5RVN6</accession>
<feature type="transmembrane region" description="Helical" evidence="5">
    <location>
        <begin position="405"/>
        <end position="428"/>
    </location>
</feature>
<feature type="transmembrane region" description="Helical" evidence="5">
    <location>
        <begin position="47"/>
        <end position="68"/>
    </location>
</feature>
<evidence type="ECO:0000313" key="7">
    <source>
        <dbReference type="EMBL" id="OGF18476.1"/>
    </source>
</evidence>
<reference evidence="7 8" key="1">
    <citation type="journal article" date="2016" name="Nat. Commun.">
        <title>Thousands of microbial genomes shed light on interconnected biogeochemical processes in an aquifer system.</title>
        <authorList>
            <person name="Anantharaman K."/>
            <person name="Brown C.T."/>
            <person name="Hug L.A."/>
            <person name="Sharon I."/>
            <person name="Castelle C.J."/>
            <person name="Probst A.J."/>
            <person name="Thomas B.C."/>
            <person name="Singh A."/>
            <person name="Wilkins M.J."/>
            <person name="Karaoz U."/>
            <person name="Brodie E.L."/>
            <person name="Williams K.H."/>
            <person name="Hubbard S.S."/>
            <person name="Banfield J.F."/>
        </authorList>
    </citation>
    <scope>NUCLEOTIDE SEQUENCE [LARGE SCALE GENOMIC DNA]</scope>
</reference>
<name>A0A1F5RVN6_9BACT</name>
<comment type="subcellular location">
    <subcellularLocation>
        <location evidence="1">Membrane</location>
        <topology evidence="1">Multi-pass membrane protein</topology>
    </subcellularLocation>
</comment>
<feature type="transmembrane region" description="Helical" evidence="5">
    <location>
        <begin position="161"/>
        <end position="181"/>
    </location>
</feature>
<evidence type="ECO:0000256" key="3">
    <source>
        <dbReference type="ARBA" id="ARBA00022989"/>
    </source>
</evidence>
<feature type="transmembrane region" description="Helical" evidence="5">
    <location>
        <begin position="135"/>
        <end position="154"/>
    </location>
</feature>
<gene>
    <name evidence="7" type="ORF">A3G56_00850</name>
</gene>
<dbReference type="InterPro" id="IPR051533">
    <property type="entry name" value="WaaL-like"/>
</dbReference>
<dbReference type="PANTHER" id="PTHR37422:SF13">
    <property type="entry name" value="LIPOPOLYSACCHARIDE BIOSYNTHESIS PROTEIN PA4999-RELATED"/>
    <property type="match status" value="1"/>
</dbReference>
<feature type="domain" description="O-antigen ligase-related" evidence="6">
    <location>
        <begin position="270"/>
        <end position="420"/>
    </location>
</feature>
<evidence type="ECO:0000256" key="1">
    <source>
        <dbReference type="ARBA" id="ARBA00004141"/>
    </source>
</evidence>
<evidence type="ECO:0000313" key="8">
    <source>
        <dbReference type="Proteomes" id="UP000178682"/>
    </source>
</evidence>
<feature type="transmembrane region" description="Helical" evidence="5">
    <location>
        <begin position="260"/>
        <end position="280"/>
    </location>
</feature>
<feature type="transmembrane region" description="Helical" evidence="5">
    <location>
        <begin position="286"/>
        <end position="304"/>
    </location>
</feature>
<feature type="transmembrane region" description="Helical" evidence="5">
    <location>
        <begin position="18"/>
        <end position="35"/>
    </location>
</feature>
<dbReference type="EMBL" id="MFFX01000047">
    <property type="protein sequence ID" value="OGF18476.1"/>
    <property type="molecule type" value="Genomic_DNA"/>
</dbReference>
<comment type="caution">
    <text evidence="7">The sequence shown here is derived from an EMBL/GenBank/DDBJ whole genome shotgun (WGS) entry which is preliminary data.</text>
</comment>